<accession>A0AAX6F6H4</accession>
<feature type="region of interest" description="Disordered" evidence="1">
    <location>
        <begin position="104"/>
        <end position="147"/>
    </location>
</feature>
<feature type="compositionally biased region" description="Basic residues" evidence="1">
    <location>
        <begin position="116"/>
        <end position="135"/>
    </location>
</feature>
<feature type="compositionally biased region" description="Polar residues" evidence="1">
    <location>
        <begin position="105"/>
        <end position="115"/>
    </location>
</feature>
<evidence type="ECO:0000313" key="3">
    <source>
        <dbReference type="Proteomes" id="UP001140949"/>
    </source>
</evidence>
<name>A0AAX6F6H4_IRIPA</name>
<sequence length="168" mass="18750">MKKTSEERKFSKGFLLQRRRKEKDESHLRLLAAELDRSARSARGGSNLVPAMGEQLEARGFGVVHGYQPEKMHGREMSTHVGNLEDWRLENRGLALTVGVDTGVAQRSESRSMSTVRHRRRSELRGGRRPRRRRRENGSGGRARLGSTQVVTAVEYALVSGVLGDDGG</sequence>
<protein>
    <submittedName>
        <fullName evidence="2">Extensin</fullName>
    </submittedName>
</protein>
<dbReference type="EMBL" id="JANAVB010031540">
    <property type="protein sequence ID" value="KAJ6811621.1"/>
    <property type="molecule type" value="Genomic_DNA"/>
</dbReference>
<feature type="region of interest" description="Disordered" evidence="1">
    <location>
        <begin position="1"/>
        <end position="26"/>
    </location>
</feature>
<gene>
    <name evidence="2" type="ORF">M6B38_152780</name>
</gene>
<evidence type="ECO:0000256" key="1">
    <source>
        <dbReference type="SAM" id="MobiDB-lite"/>
    </source>
</evidence>
<evidence type="ECO:0000313" key="2">
    <source>
        <dbReference type="EMBL" id="KAJ6811621.1"/>
    </source>
</evidence>
<dbReference type="Proteomes" id="UP001140949">
    <property type="component" value="Unassembled WGS sequence"/>
</dbReference>
<reference evidence="2" key="2">
    <citation type="submission" date="2023-04" db="EMBL/GenBank/DDBJ databases">
        <authorList>
            <person name="Bruccoleri R.E."/>
            <person name="Oakeley E.J."/>
            <person name="Faust A.-M."/>
            <person name="Dessus-Babus S."/>
            <person name="Altorfer M."/>
            <person name="Burckhardt D."/>
            <person name="Oertli M."/>
            <person name="Naumann U."/>
            <person name="Petersen F."/>
            <person name="Wong J."/>
        </authorList>
    </citation>
    <scope>NUCLEOTIDE SEQUENCE</scope>
    <source>
        <strain evidence="2">GSM-AAB239-AS_SAM_17_03QT</strain>
        <tissue evidence="2">Leaf</tissue>
    </source>
</reference>
<feature type="compositionally biased region" description="Basic and acidic residues" evidence="1">
    <location>
        <begin position="1"/>
        <end position="10"/>
    </location>
</feature>
<reference evidence="2" key="1">
    <citation type="journal article" date="2023" name="GigaByte">
        <title>Genome assembly of the bearded iris, Iris pallida Lam.</title>
        <authorList>
            <person name="Bruccoleri R.E."/>
            <person name="Oakeley E.J."/>
            <person name="Faust A.M.E."/>
            <person name="Altorfer M."/>
            <person name="Dessus-Babus S."/>
            <person name="Burckhardt D."/>
            <person name="Oertli M."/>
            <person name="Naumann U."/>
            <person name="Petersen F."/>
            <person name="Wong J."/>
        </authorList>
    </citation>
    <scope>NUCLEOTIDE SEQUENCE</scope>
    <source>
        <strain evidence="2">GSM-AAB239-AS_SAM_17_03QT</strain>
    </source>
</reference>
<comment type="caution">
    <text evidence="2">The sequence shown here is derived from an EMBL/GenBank/DDBJ whole genome shotgun (WGS) entry which is preliminary data.</text>
</comment>
<keyword evidence="3" id="KW-1185">Reference proteome</keyword>
<organism evidence="2 3">
    <name type="scientific">Iris pallida</name>
    <name type="common">Sweet iris</name>
    <dbReference type="NCBI Taxonomy" id="29817"/>
    <lineage>
        <taxon>Eukaryota</taxon>
        <taxon>Viridiplantae</taxon>
        <taxon>Streptophyta</taxon>
        <taxon>Embryophyta</taxon>
        <taxon>Tracheophyta</taxon>
        <taxon>Spermatophyta</taxon>
        <taxon>Magnoliopsida</taxon>
        <taxon>Liliopsida</taxon>
        <taxon>Asparagales</taxon>
        <taxon>Iridaceae</taxon>
        <taxon>Iridoideae</taxon>
        <taxon>Irideae</taxon>
        <taxon>Iris</taxon>
    </lineage>
</organism>
<dbReference type="AlphaFoldDB" id="A0AAX6F6H4"/>
<proteinExistence type="predicted"/>